<organism evidence="2 3">
    <name type="scientific">Tritrichomonas musculus</name>
    <dbReference type="NCBI Taxonomy" id="1915356"/>
    <lineage>
        <taxon>Eukaryota</taxon>
        <taxon>Metamonada</taxon>
        <taxon>Parabasalia</taxon>
        <taxon>Tritrichomonadida</taxon>
        <taxon>Tritrichomonadidae</taxon>
        <taxon>Tritrichomonas</taxon>
    </lineage>
</organism>
<proteinExistence type="predicted"/>
<gene>
    <name evidence="2" type="ORF">M9Y10_038130</name>
</gene>
<sequence length="378" mass="44727">MNELQKQRMDHLSFYIRRSLNNLSYDPIIRQMEKHQVSSSFTVERLIELFTLFVDKEKEEYIGLISRDIKNAKILKKSTWEALKEEMKLNEEKKSSEYERGNQLRNQLNSIQTITDSNQIRNEHERETSNKKITEIQNILNFYGPFINEIHYSASSVKNDLNSIRNSVKKIQQEFEVFLRNLNATVSEKIENQFILSDDQKFYKMKQKMIGINRSNQQLQSSMMDILSHINHKYNHNQLLLTTNSSNKEFQQVLKEISSPFPPDSEYRKASYIRNKIEDKCNFVENTWRIKIQKQQKRLNRLRSEFAKAEARLKLLLEADSCIDYKLLEELENQHASFMTITKNKTDNLMKVVLSQSTLTMINDDSELNLPFSNISSK</sequence>
<evidence type="ECO:0000313" key="3">
    <source>
        <dbReference type="Proteomes" id="UP001470230"/>
    </source>
</evidence>
<protein>
    <submittedName>
        <fullName evidence="2">Uncharacterized protein</fullName>
    </submittedName>
</protein>
<evidence type="ECO:0000256" key="1">
    <source>
        <dbReference type="SAM" id="Coils"/>
    </source>
</evidence>
<evidence type="ECO:0000313" key="2">
    <source>
        <dbReference type="EMBL" id="KAK8887094.1"/>
    </source>
</evidence>
<keyword evidence="1" id="KW-0175">Coiled coil</keyword>
<comment type="caution">
    <text evidence="2">The sequence shown here is derived from an EMBL/GenBank/DDBJ whole genome shotgun (WGS) entry which is preliminary data.</text>
</comment>
<accession>A0ABR2K7Q0</accession>
<keyword evidence="3" id="KW-1185">Reference proteome</keyword>
<name>A0ABR2K7Q0_9EUKA</name>
<dbReference type="EMBL" id="JAPFFF010000006">
    <property type="protein sequence ID" value="KAK8887094.1"/>
    <property type="molecule type" value="Genomic_DNA"/>
</dbReference>
<dbReference type="Proteomes" id="UP001470230">
    <property type="component" value="Unassembled WGS sequence"/>
</dbReference>
<feature type="coiled-coil region" evidence="1">
    <location>
        <begin position="285"/>
        <end position="319"/>
    </location>
</feature>
<reference evidence="2 3" key="1">
    <citation type="submission" date="2024-04" db="EMBL/GenBank/DDBJ databases">
        <title>Tritrichomonas musculus Genome.</title>
        <authorList>
            <person name="Alves-Ferreira E."/>
            <person name="Grigg M."/>
            <person name="Lorenzi H."/>
            <person name="Galac M."/>
        </authorList>
    </citation>
    <scope>NUCLEOTIDE SEQUENCE [LARGE SCALE GENOMIC DNA]</scope>
    <source>
        <strain evidence="2 3">EAF2021</strain>
    </source>
</reference>